<dbReference type="CDD" id="cd07097">
    <property type="entry name" value="ALDH_KGSADH-YcbD"/>
    <property type="match status" value="1"/>
</dbReference>
<evidence type="ECO:0000313" key="5">
    <source>
        <dbReference type="Proteomes" id="UP000190911"/>
    </source>
</evidence>
<dbReference type="FunFam" id="3.40.605.10:FF:000007">
    <property type="entry name" value="NAD/NADP-dependent betaine aldehyde dehydrogenase"/>
    <property type="match status" value="1"/>
</dbReference>
<comment type="similarity">
    <text evidence="1">Belongs to the aldehyde dehydrogenase family.</text>
</comment>
<dbReference type="AlphaFoldDB" id="A0A1M7H9L4"/>
<dbReference type="InterPro" id="IPR015590">
    <property type="entry name" value="Aldehyde_DH_dom"/>
</dbReference>
<reference evidence="4 5" key="1">
    <citation type="submission" date="2016-11" db="EMBL/GenBank/DDBJ databases">
        <authorList>
            <person name="Jaros S."/>
            <person name="Januszkiewicz K."/>
            <person name="Wedrychowicz H."/>
        </authorList>
    </citation>
    <scope>NUCLEOTIDE SEQUENCE [LARGE SCALE GENOMIC DNA]</scope>
    <source>
        <strain evidence="4 5">ACAM 12</strain>
    </source>
</reference>
<dbReference type="GO" id="GO:0016620">
    <property type="term" value="F:oxidoreductase activity, acting on the aldehyde or oxo group of donors, NAD or NADP as acceptor"/>
    <property type="evidence" value="ECO:0007669"/>
    <property type="project" value="InterPro"/>
</dbReference>
<dbReference type="RefSeq" id="WP_079553292.1">
    <property type="nucleotide sequence ID" value="NZ_LT670847.1"/>
</dbReference>
<dbReference type="InParanoid" id="A0A1M7H9L4"/>
<dbReference type="Pfam" id="PF00171">
    <property type="entry name" value="Aldedh"/>
    <property type="match status" value="1"/>
</dbReference>
<keyword evidence="2" id="KW-0560">Oxidoreductase</keyword>
<name>A0A1M7H9L4_9GAMM</name>
<feature type="domain" description="Aldehyde dehydrogenase" evidence="3">
    <location>
        <begin position="21"/>
        <end position="482"/>
    </location>
</feature>
<dbReference type="SUPFAM" id="SSF53720">
    <property type="entry name" value="ALDH-like"/>
    <property type="match status" value="1"/>
</dbReference>
<dbReference type="Gene3D" id="3.40.309.10">
    <property type="entry name" value="Aldehyde Dehydrogenase, Chain A, domain 2"/>
    <property type="match status" value="1"/>
</dbReference>
<proteinExistence type="inferred from homology"/>
<evidence type="ECO:0000259" key="3">
    <source>
        <dbReference type="Pfam" id="PF00171"/>
    </source>
</evidence>
<sequence length="488" mass="52312">MTHAQSQSHSQVHALYINGQWVEGESQIENRNPSDISELVGTYAQASVSQMGEAVSAARQGQKEWAKTGLEHRYGVLMAIGDELIARKAELGELLAREEGKTRAEGAGEVHRSGQFFHYYAAEVLRQIDERAESVRPGVEVDIRREPVGVVGIISPWNFPLATAVWKIAPALAFGNAVVFKPANLVPASAWALADIIARQGLPAGAFNLVMGPGSSVGDALISNPEIHALSFTGSLDVGRRVAGATAANLVKCQLEMGSKNALIVADDADIDLAVEAAFNGAYSGTGQKCTASSRLIVTEKVHDAFVEKLIKRLKQVKVGNALEDGVSFGPVASAGQLDSNLEWIERAQRDGATLAFGGERLERETDGYFMAPALFVDTTNDMAINREEVFGPIACVIKVADNHEAIDVLNDTQFGLTAGIITDSLALATEFKARAESGCVMVNLATAGTDYHVPFGGRKNSSFGPREQGRYAREFYTVVKTCYVKAN</sequence>
<dbReference type="InterPro" id="IPR016163">
    <property type="entry name" value="Ald_DH_C"/>
</dbReference>
<organism evidence="4 5">
    <name type="scientific">Vreelandella subglaciescola</name>
    <dbReference type="NCBI Taxonomy" id="29571"/>
    <lineage>
        <taxon>Bacteria</taxon>
        <taxon>Pseudomonadati</taxon>
        <taxon>Pseudomonadota</taxon>
        <taxon>Gammaproteobacteria</taxon>
        <taxon>Oceanospirillales</taxon>
        <taxon>Halomonadaceae</taxon>
        <taxon>Vreelandella</taxon>
    </lineage>
</organism>
<dbReference type="OrthoDB" id="9812625at2"/>
<dbReference type="Proteomes" id="UP000190911">
    <property type="component" value="Chromosome I"/>
</dbReference>
<dbReference type="STRING" id="29571.SAMN05878437_1988"/>
<dbReference type="PANTHER" id="PTHR11699">
    <property type="entry name" value="ALDEHYDE DEHYDROGENASE-RELATED"/>
    <property type="match status" value="1"/>
</dbReference>
<accession>A0A1M7H9L4</accession>
<keyword evidence="5" id="KW-1185">Reference proteome</keyword>
<evidence type="ECO:0000256" key="2">
    <source>
        <dbReference type="ARBA" id="ARBA00023002"/>
    </source>
</evidence>
<evidence type="ECO:0000256" key="1">
    <source>
        <dbReference type="ARBA" id="ARBA00009986"/>
    </source>
</evidence>
<dbReference type="InterPro" id="IPR016162">
    <property type="entry name" value="Ald_DH_N"/>
</dbReference>
<gene>
    <name evidence="4" type="ORF">SAMN05878437_1988</name>
</gene>
<dbReference type="InterPro" id="IPR016161">
    <property type="entry name" value="Ald_DH/histidinol_DH"/>
</dbReference>
<protein>
    <submittedName>
        <fullName evidence="4">Aldehyde dehydrogenase (NAD+)</fullName>
    </submittedName>
</protein>
<dbReference type="EMBL" id="LT670847">
    <property type="protein sequence ID" value="SHM25204.1"/>
    <property type="molecule type" value="Genomic_DNA"/>
</dbReference>
<evidence type="ECO:0000313" key="4">
    <source>
        <dbReference type="EMBL" id="SHM25204.1"/>
    </source>
</evidence>
<dbReference type="Gene3D" id="3.40.605.10">
    <property type="entry name" value="Aldehyde Dehydrogenase, Chain A, domain 1"/>
    <property type="match status" value="1"/>
</dbReference>